<dbReference type="EMBL" id="JBBNAF010000013">
    <property type="protein sequence ID" value="KAK9087188.1"/>
    <property type="molecule type" value="Genomic_DNA"/>
</dbReference>
<organism evidence="2 3">
    <name type="scientific">Stephania yunnanensis</name>
    <dbReference type="NCBI Taxonomy" id="152371"/>
    <lineage>
        <taxon>Eukaryota</taxon>
        <taxon>Viridiplantae</taxon>
        <taxon>Streptophyta</taxon>
        <taxon>Embryophyta</taxon>
        <taxon>Tracheophyta</taxon>
        <taxon>Spermatophyta</taxon>
        <taxon>Magnoliopsida</taxon>
        <taxon>Ranunculales</taxon>
        <taxon>Menispermaceae</taxon>
        <taxon>Menispermoideae</taxon>
        <taxon>Cissampelideae</taxon>
        <taxon>Stephania</taxon>
    </lineage>
</organism>
<comment type="caution">
    <text evidence="2">The sequence shown here is derived from an EMBL/GenBank/DDBJ whole genome shotgun (WGS) entry which is preliminary data.</text>
</comment>
<keyword evidence="1" id="KW-0812">Transmembrane</keyword>
<gene>
    <name evidence="2" type="ORF">Syun_029582</name>
</gene>
<accession>A0AAP0EDG1</accession>
<protein>
    <submittedName>
        <fullName evidence="2">Uncharacterized protein</fullName>
    </submittedName>
</protein>
<keyword evidence="1" id="KW-0472">Membrane</keyword>
<dbReference type="AlphaFoldDB" id="A0AAP0EDG1"/>
<evidence type="ECO:0000256" key="1">
    <source>
        <dbReference type="SAM" id="Phobius"/>
    </source>
</evidence>
<dbReference type="Proteomes" id="UP001420932">
    <property type="component" value="Unassembled WGS sequence"/>
</dbReference>
<feature type="transmembrane region" description="Helical" evidence="1">
    <location>
        <begin position="25"/>
        <end position="44"/>
    </location>
</feature>
<sequence length="130" mass="15192">MAVKKRDQTIDSSWGGRKKLMRSDCGYCCEVVLLVLLFVGIGWVENLWRLMARDLRVGKVVRFVGGEPLDVVDEEGLVHYPFEDTEAKVVVDKTIRRSMSYEFVKFRDEWSFIVVSIRRWVTKETIKEQS</sequence>
<keyword evidence="1" id="KW-1133">Transmembrane helix</keyword>
<proteinExistence type="predicted"/>
<name>A0AAP0EDG1_9MAGN</name>
<keyword evidence="3" id="KW-1185">Reference proteome</keyword>
<evidence type="ECO:0000313" key="3">
    <source>
        <dbReference type="Proteomes" id="UP001420932"/>
    </source>
</evidence>
<reference evidence="2 3" key="1">
    <citation type="submission" date="2024-01" db="EMBL/GenBank/DDBJ databases">
        <title>Genome assemblies of Stephania.</title>
        <authorList>
            <person name="Yang L."/>
        </authorList>
    </citation>
    <scope>NUCLEOTIDE SEQUENCE [LARGE SCALE GENOMIC DNA]</scope>
    <source>
        <strain evidence="2">YNDBR</strain>
        <tissue evidence="2">Leaf</tissue>
    </source>
</reference>
<evidence type="ECO:0000313" key="2">
    <source>
        <dbReference type="EMBL" id="KAK9087188.1"/>
    </source>
</evidence>